<evidence type="ECO:0000313" key="1">
    <source>
        <dbReference type="EMBL" id="JAH28344.1"/>
    </source>
</evidence>
<dbReference type="EMBL" id="GBXM01080233">
    <property type="protein sequence ID" value="JAH28344.1"/>
    <property type="molecule type" value="Transcribed_RNA"/>
</dbReference>
<proteinExistence type="predicted"/>
<protein>
    <submittedName>
        <fullName evidence="1">Uncharacterized protein</fullName>
    </submittedName>
</protein>
<name>A0A0E9RGZ1_ANGAN</name>
<reference evidence="1" key="1">
    <citation type="submission" date="2014-11" db="EMBL/GenBank/DDBJ databases">
        <authorList>
            <person name="Amaro Gonzalez C."/>
        </authorList>
    </citation>
    <scope>NUCLEOTIDE SEQUENCE</scope>
</reference>
<dbReference type="AlphaFoldDB" id="A0A0E9RGZ1"/>
<reference evidence="1" key="2">
    <citation type="journal article" date="2015" name="Fish Shellfish Immunol.">
        <title>Early steps in the European eel (Anguilla anguilla)-Vibrio vulnificus interaction in the gills: Role of the RtxA13 toxin.</title>
        <authorList>
            <person name="Callol A."/>
            <person name="Pajuelo D."/>
            <person name="Ebbesson L."/>
            <person name="Teles M."/>
            <person name="MacKenzie S."/>
            <person name="Amaro C."/>
        </authorList>
    </citation>
    <scope>NUCLEOTIDE SEQUENCE</scope>
</reference>
<accession>A0A0E9RGZ1</accession>
<sequence length="42" mass="4917">MRLLSFTFNWDEIRCGLFHKILGSLPVLIRALLDDFSFTCNI</sequence>
<organism evidence="1">
    <name type="scientific">Anguilla anguilla</name>
    <name type="common">European freshwater eel</name>
    <name type="synonym">Muraena anguilla</name>
    <dbReference type="NCBI Taxonomy" id="7936"/>
    <lineage>
        <taxon>Eukaryota</taxon>
        <taxon>Metazoa</taxon>
        <taxon>Chordata</taxon>
        <taxon>Craniata</taxon>
        <taxon>Vertebrata</taxon>
        <taxon>Euteleostomi</taxon>
        <taxon>Actinopterygii</taxon>
        <taxon>Neopterygii</taxon>
        <taxon>Teleostei</taxon>
        <taxon>Anguilliformes</taxon>
        <taxon>Anguillidae</taxon>
        <taxon>Anguilla</taxon>
    </lineage>
</organism>